<feature type="region of interest" description="Disordered" evidence="1">
    <location>
        <begin position="1"/>
        <end position="97"/>
    </location>
</feature>
<dbReference type="Proteomes" id="UP001278766">
    <property type="component" value="Unassembled WGS sequence"/>
</dbReference>
<proteinExistence type="predicted"/>
<reference evidence="2" key="1">
    <citation type="journal article" date="2023" name="Mol. Phylogenet. Evol.">
        <title>Genome-scale phylogeny and comparative genomics of the fungal order Sordariales.</title>
        <authorList>
            <person name="Hensen N."/>
            <person name="Bonometti L."/>
            <person name="Westerberg I."/>
            <person name="Brannstrom I.O."/>
            <person name="Guillou S."/>
            <person name="Cros-Aarteil S."/>
            <person name="Calhoun S."/>
            <person name="Haridas S."/>
            <person name="Kuo A."/>
            <person name="Mondo S."/>
            <person name="Pangilinan J."/>
            <person name="Riley R."/>
            <person name="LaButti K."/>
            <person name="Andreopoulos B."/>
            <person name="Lipzen A."/>
            <person name="Chen C."/>
            <person name="Yan M."/>
            <person name="Daum C."/>
            <person name="Ng V."/>
            <person name="Clum A."/>
            <person name="Steindorff A."/>
            <person name="Ohm R.A."/>
            <person name="Martin F."/>
            <person name="Silar P."/>
            <person name="Natvig D.O."/>
            <person name="Lalanne C."/>
            <person name="Gautier V."/>
            <person name="Ament-Velasquez S.L."/>
            <person name="Kruys A."/>
            <person name="Hutchinson M.I."/>
            <person name="Powell A.J."/>
            <person name="Barry K."/>
            <person name="Miller A.N."/>
            <person name="Grigoriev I.V."/>
            <person name="Debuchy R."/>
            <person name="Gladieux P."/>
            <person name="Hiltunen Thoren M."/>
            <person name="Johannesson H."/>
        </authorList>
    </citation>
    <scope>NUCLEOTIDE SEQUENCE</scope>
    <source>
        <strain evidence="2">CBS 168.71</strain>
    </source>
</reference>
<sequence>MAQASAPSPEGTAPCRASRPQLPPSGAAPTRPGQRPRHTRTPRGGAVVGGRGACSPVPVKIREGPTSRGEGQLDTPMSRATADRRQTEPTEPTDRPGSFLLLLLTGLPGHTGRRHDPAPWCVGNNNALSPTHHPPTHPLSNPPNARASFVRRSASVVRTPHIIGSHGSSLFQGLVPVCMSRTGLSLASLECPPPPSPFSKVPAFPGPGGEKAKAW</sequence>
<name>A0AAE0HLD3_9PEZI</name>
<dbReference type="RefSeq" id="XP_062662149.1">
    <property type="nucleotide sequence ID" value="XM_062803097.1"/>
</dbReference>
<evidence type="ECO:0000313" key="2">
    <source>
        <dbReference type="EMBL" id="KAK3298635.1"/>
    </source>
</evidence>
<dbReference type="AlphaFoldDB" id="A0AAE0HLD3"/>
<dbReference type="EMBL" id="JAUEPN010000002">
    <property type="protein sequence ID" value="KAK3298635.1"/>
    <property type="molecule type" value="Genomic_DNA"/>
</dbReference>
<keyword evidence="3" id="KW-1185">Reference proteome</keyword>
<dbReference type="GeneID" id="87840045"/>
<protein>
    <submittedName>
        <fullName evidence="2">Uncharacterized protein</fullName>
    </submittedName>
</protein>
<comment type="caution">
    <text evidence="2">The sequence shown here is derived from an EMBL/GenBank/DDBJ whole genome shotgun (WGS) entry which is preliminary data.</text>
</comment>
<gene>
    <name evidence="2" type="ORF">B0H64DRAFT_385719</name>
</gene>
<reference evidence="2" key="2">
    <citation type="submission" date="2023-06" db="EMBL/GenBank/DDBJ databases">
        <authorList>
            <consortium name="Lawrence Berkeley National Laboratory"/>
            <person name="Haridas S."/>
            <person name="Hensen N."/>
            <person name="Bonometti L."/>
            <person name="Westerberg I."/>
            <person name="Brannstrom I.O."/>
            <person name="Guillou S."/>
            <person name="Cros-Aarteil S."/>
            <person name="Calhoun S."/>
            <person name="Kuo A."/>
            <person name="Mondo S."/>
            <person name="Pangilinan J."/>
            <person name="Riley R."/>
            <person name="Labutti K."/>
            <person name="Andreopoulos B."/>
            <person name="Lipzen A."/>
            <person name="Chen C."/>
            <person name="Yanf M."/>
            <person name="Daum C."/>
            <person name="Ng V."/>
            <person name="Clum A."/>
            <person name="Steindorff A."/>
            <person name="Ohm R."/>
            <person name="Martin F."/>
            <person name="Silar P."/>
            <person name="Natvig D."/>
            <person name="Lalanne C."/>
            <person name="Gautier V."/>
            <person name="Ament-Velasquez S.L."/>
            <person name="Kruys A."/>
            <person name="Hutchinson M.I."/>
            <person name="Powell A.J."/>
            <person name="Barry K."/>
            <person name="Miller A.N."/>
            <person name="Grigoriev I.V."/>
            <person name="Debuchy R."/>
            <person name="Gladieux P."/>
            <person name="Thoren M.H."/>
            <person name="Johannesson H."/>
        </authorList>
    </citation>
    <scope>NUCLEOTIDE SEQUENCE</scope>
    <source>
        <strain evidence="2">CBS 168.71</strain>
    </source>
</reference>
<organism evidence="2 3">
    <name type="scientific">Chaetomium fimeti</name>
    <dbReference type="NCBI Taxonomy" id="1854472"/>
    <lineage>
        <taxon>Eukaryota</taxon>
        <taxon>Fungi</taxon>
        <taxon>Dikarya</taxon>
        <taxon>Ascomycota</taxon>
        <taxon>Pezizomycotina</taxon>
        <taxon>Sordariomycetes</taxon>
        <taxon>Sordariomycetidae</taxon>
        <taxon>Sordariales</taxon>
        <taxon>Chaetomiaceae</taxon>
        <taxon>Chaetomium</taxon>
    </lineage>
</organism>
<accession>A0AAE0HLD3</accession>
<evidence type="ECO:0000256" key="1">
    <source>
        <dbReference type="SAM" id="MobiDB-lite"/>
    </source>
</evidence>
<evidence type="ECO:0000313" key="3">
    <source>
        <dbReference type="Proteomes" id="UP001278766"/>
    </source>
</evidence>
<feature type="compositionally biased region" description="Basic and acidic residues" evidence="1">
    <location>
        <begin position="81"/>
        <end position="94"/>
    </location>
</feature>